<evidence type="ECO:0000256" key="2">
    <source>
        <dbReference type="ARBA" id="ARBA00006375"/>
    </source>
</evidence>
<feature type="repeat" description="Solcar" evidence="10">
    <location>
        <begin position="228"/>
        <end position="315"/>
    </location>
</feature>
<sequence length="317" mass="34765">MATNQKPSKQTSNSDLIILLKSGLAGGIAGCVAKTIVSPLDRVKILFQTAHPQFSHHSGSITGVFGAIRQIYSSVGFLGLVQGHSATLLRIFPYAAIKFMAYDSFHNLLIPVHLRDRPPSSRLFMAGALSGITAVFFTYPLDLLRVRLAFETKQGSSRVKILDTIRDIYTEPAKVGHSASNRLFNNVPFTKFYRGFTPTLSGMIPYAGTSFLVWGTLQSKLLPNQRSSNTILNLLCGSVAGLISQTASYPFEIVRRKMQIGGLGLSPVMNMSQVARQIFLTDGFKGFFVGLSIGYLKVIPMTAISFVTWSTLKIRFE</sequence>
<comment type="similarity">
    <text evidence="2 11">Belongs to the mitochondrial carrier (TC 2.A.29) family.</text>
</comment>
<evidence type="ECO:0000256" key="8">
    <source>
        <dbReference type="ARBA" id="ARBA00023128"/>
    </source>
</evidence>
<keyword evidence="8" id="KW-0496">Mitochondrion</keyword>
<dbReference type="HOGENOM" id="CLU_015166_10_0_1"/>
<dbReference type="FunCoup" id="F4RRE5">
    <property type="interactions" value="94"/>
</dbReference>
<feature type="transmembrane region" description="Helical" evidence="12">
    <location>
        <begin position="231"/>
        <end position="251"/>
    </location>
</feature>
<dbReference type="PRINTS" id="PR00926">
    <property type="entry name" value="MITOCARRIER"/>
</dbReference>
<dbReference type="RefSeq" id="XP_007411676.1">
    <property type="nucleotide sequence ID" value="XM_007411614.1"/>
</dbReference>
<keyword evidence="4 10" id="KW-0812">Transmembrane</keyword>
<gene>
    <name evidence="13" type="ORF">MELLADRAFT_48953</name>
</gene>
<evidence type="ECO:0000256" key="1">
    <source>
        <dbReference type="ARBA" id="ARBA00004448"/>
    </source>
</evidence>
<dbReference type="Pfam" id="PF00153">
    <property type="entry name" value="Mito_carr"/>
    <property type="match status" value="3"/>
</dbReference>
<evidence type="ECO:0000256" key="12">
    <source>
        <dbReference type="SAM" id="Phobius"/>
    </source>
</evidence>
<dbReference type="GO" id="GO:0015228">
    <property type="term" value="F:coenzyme A transmembrane transporter activity"/>
    <property type="evidence" value="ECO:0007669"/>
    <property type="project" value="EnsemblFungi"/>
</dbReference>
<keyword evidence="5" id="KW-0677">Repeat</keyword>
<evidence type="ECO:0000256" key="7">
    <source>
        <dbReference type="ARBA" id="ARBA00022989"/>
    </source>
</evidence>
<keyword evidence="7 12" id="KW-1133">Transmembrane helix</keyword>
<dbReference type="Gene3D" id="1.50.40.10">
    <property type="entry name" value="Mitochondrial carrier domain"/>
    <property type="match status" value="1"/>
</dbReference>
<dbReference type="InterPro" id="IPR018108">
    <property type="entry name" value="MCP_transmembrane"/>
</dbReference>
<dbReference type="PRINTS" id="PR00928">
    <property type="entry name" value="GRAVESDC"/>
</dbReference>
<keyword evidence="9 10" id="KW-0472">Membrane</keyword>
<evidence type="ECO:0000313" key="13">
    <source>
        <dbReference type="EMBL" id="EGG04923.1"/>
    </source>
</evidence>
<dbReference type="InterPro" id="IPR023395">
    <property type="entry name" value="MCP_dom_sf"/>
</dbReference>
<dbReference type="KEGG" id="mlr:MELLADRAFT_48953"/>
<dbReference type="AlphaFoldDB" id="F4RRE5"/>
<dbReference type="InterPro" id="IPR002167">
    <property type="entry name" value="GDC-like"/>
</dbReference>
<dbReference type="PROSITE" id="PS50920">
    <property type="entry name" value="SOLCAR"/>
    <property type="match status" value="3"/>
</dbReference>
<dbReference type="GO" id="GO:0005743">
    <property type="term" value="C:mitochondrial inner membrane"/>
    <property type="evidence" value="ECO:0007669"/>
    <property type="project" value="UniProtKB-SubCell"/>
</dbReference>
<keyword evidence="3 11" id="KW-0813">Transport</keyword>
<proteinExistence type="inferred from homology"/>
<dbReference type="SUPFAM" id="SSF103506">
    <property type="entry name" value="Mitochondrial carrier"/>
    <property type="match status" value="1"/>
</dbReference>
<reference evidence="14" key="1">
    <citation type="journal article" date="2011" name="Proc. Natl. Acad. Sci. U.S.A.">
        <title>Obligate biotrophy features unraveled by the genomic analysis of rust fungi.</title>
        <authorList>
            <person name="Duplessis S."/>
            <person name="Cuomo C.A."/>
            <person name="Lin Y.-C."/>
            <person name="Aerts A."/>
            <person name="Tisserant E."/>
            <person name="Veneault-Fourrey C."/>
            <person name="Joly D.L."/>
            <person name="Hacquard S."/>
            <person name="Amselem J."/>
            <person name="Cantarel B.L."/>
            <person name="Chiu R."/>
            <person name="Coutinho P.M."/>
            <person name="Feau N."/>
            <person name="Field M."/>
            <person name="Frey P."/>
            <person name="Gelhaye E."/>
            <person name="Goldberg J."/>
            <person name="Grabherr M.G."/>
            <person name="Kodira C.D."/>
            <person name="Kohler A."/>
            <person name="Kuees U."/>
            <person name="Lindquist E.A."/>
            <person name="Lucas S.M."/>
            <person name="Mago R."/>
            <person name="Mauceli E."/>
            <person name="Morin E."/>
            <person name="Murat C."/>
            <person name="Pangilinan J.L."/>
            <person name="Park R."/>
            <person name="Pearson M."/>
            <person name="Quesneville H."/>
            <person name="Rouhier N."/>
            <person name="Sakthikumar S."/>
            <person name="Salamov A.A."/>
            <person name="Schmutz J."/>
            <person name="Selles B."/>
            <person name="Shapiro H."/>
            <person name="Tanguay P."/>
            <person name="Tuskan G.A."/>
            <person name="Henrissat B."/>
            <person name="Van de Peer Y."/>
            <person name="Rouze P."/>
            <person name="Ellis J.G."/>
            <person name="Dodds P.N."/>
            <person name="Schein J.E."/>
            <person name="Zhong S."/>
            <person name="Hamelin R.C."/>
            <person name="Grigoriev I.V."/>
            <person name="Szabo L.J."/>
            <person name="Martin F."/>
        </authorList>
    </citation>
    <scope>NUCLEOTIDE SEQUENCE [LARGE SCALE GENOMIC DNA]</scope>
    <source>
        <strain evidence="14">98AG31 / pathotype 3-4-7</strain>
    </source>
</reference>
<organism evidence="14">
    <name type="scientific">Melampsora larici-populina (strain 98AG31 / pathotype 3-4-7)</name>
    <name type="common">Poplar leaf rust fungus</name>
    <dbReference type="NCBI Taxonomy" id="747676"/>
    <lineage>
        <taxon>Eukaryota</taxon>
        <taxon>Fungi</taxon>
        <taxon>Dikarya</taxon>
        <taxon>Basidiomycota</taxon>
        <taxon>Pucciniomycotina</taxon>
        <taxon>Pucciniomycetes</taxon>
        <taxon>Pucciniales</taxon>
        <taxon>Melampsoraceae</taxon>
        <taxon>Melampsora</taxon>
    </lineage>
</organism>
<keyword evidence="14" id="KW-1185">Reference proteome</keyword>
<dbReference type="eggNOG" id="KOG0752">
    <property type="taxonomic scope" value="Eukaryota"/>
</dbReference>
<evidence type="ECO:0000256" key="11">
    <source>
        <dbReference type="RuleBase" id="RU000488"/>
    </source>
</evidence>
<feature type="transmembrane region" description="Helical" evidence="12">
    <location>
        <begin position="123"/>
        <end position="141"/>
    </location>
</feature>
<evidence type="ECO:0000313" key="14">
    <source>
        <dbReference type="Proteomes" id="UP000001072"/>
    </source>
</evidence>
<evidence type="ECO:0000256" key="4">
    <source>
        <dbReference type="ARBA" id="ARBA00022692"/>
    </source>
</evidence>
<dbReference type="OrthoDB" id="270584at2759"/>
<feature type="repeat" description="Solcar" evidence="10">
    <location>
        <begin position="17"/>
        <end position="108"/>
    </location>
</feature>
<accession>F4RRE5</accession>
<evidence type="ECO:0000256" key="9">
    <source>
        <dbReference type="ARBA" id="ARBA00023136"/>
    </source>
</evidence>
<feature type="transmembrane region" description="Helical" evidence="12">
    <location>
        <begin position="286"/>
        <end position="309"/>
    </location>
</feature>
<protein>
    <submittedName>
        <fullName evidence="13">Mitochondrial ADP, ATP carrier protein</fullName>
    </submittedName>
</protein>
<evidence type="ECO:0000256" key="5">
    <source>
        <dbReference type="ARBA" id="ARBA00022737"/>
    </source>
</evidence>
<dbReference type="Proteomes" id="UP000001072">
    <property type="component" value="Unassembled WGS sequence"/>
</dbReference>
<dbReference type="GeneID" id="18928568"/>
<evidence type="ECO:0000256" key="3">
    <source>
        <dbReference type="ARBA" id="ARBA00022448"/>
    </source>
</evidence>
<dbReference type="EMBL" id="GL883115">
    <property type="protein sequence ID" value="EGG04923.1"/>
    <property type="molecule type" value="Genomic_DNA"/>
</dbReference>
<dbReference type="STRING" id="747676.F4RRE5"/>
<feature type="repeat" description="Solcar" evidence="10">
    <location>
        <begin position="118"/>
        <end position="220"/>
    </location>
</feature>
<dbReference type="VEuPathDB" id="FungiDB:MELLADRAFT_48953"/>
<evidence type="ECO:0000256" key="10">
    <source>
        <dbReference type="PROSITE-ProRule" id="PRU00282"/>
    </source>
</evidence>
<dbReference type="PANTHER" id="PTHR24089">
    <property type="entry name" value="SOLUTE CARRIER FAMILY 25"/>
    <property type="match status" value="1"/>
</dbReference>
<keyword evidence="6" id="KW-0999">Mitochondrion inner membrane</keyword>
<name>F4RRE5_MELLP</name>
<dbReference type="InParanoid" id="F4RRE5"/>
<evidence type="ECO:0000256" key="6">
    <source>
        <dbReference type="ARBA" id="ARBA00022792"/>
    </source>
</evidence>
<dbReference type="InterPro" id="IPR002067">
    <property type="entry name" value="MCP"/>
</dbReference>
<comment type="subcellular location">
    <subcellularLocation>
        <location evidence="1">Mitochondrion inner membrane</location>
        <topology evidence="1">Multi-pass membrane protein</topology>
    </subcellularLocation>
</comment>